<feature type="region of interest" description="Disordered" evidence="1">
    <location>
        <begin position="194"/>
        <end position="240"/>
    </location>
</feature>
<gene>
    <name evidence="3" type="ORF">Cboi02_000337300</name>
</gene>
<feature type="region of interest" description="Disordered" evidence="1">
    <location>
        <begin position="127"/>
        <end position="178"/>
    </location>
</feature>
<feature type="compositionally biased region" description="Acidic residues" evidence="1">
    <location>
        <begin position="151"/>
        <end position="164"/>
    </location>
</feature>
<dbReference type="GO" id="GO:0005509">
    <property type="term" value="F:calcium ion binding"/>
    <property type="evidence" value="ECO:0007669"/>
    <property type="project" value="InterPro"/>
</dbReference>
<feature type="compositionally biased region" description="Low complexity" evidence="1">
    <location>
        <begin position="206"/>
        <end position="227"/>
    </location>
</feature>
<dbReference type="AlphaFoldDB" id="A0A9W6WGW1"/>
<dbReference type="InterPro" id="IPR011120">
    <property type="entry name" value="Trehalase_Ca-bd"/>
</dbReference>
<name>A0A9W6WGW1_CANBO</name>
<feature type="compositionally biased region" description="Polar residues" evidence="1">
    <location>
        <begin position="127"/>
        <end position="136"/>
    </location>
</feature>
<dbReference type="GO" id="GO:0005993">
    <property type="term" value="P:trehalose catabolic process"/>
    <property type="evidence" value="ECO:0007669"/>
    <property type="project" value="InterPro"/>
</dbReference>
<evidence type="ECO:0000313" key="3">
    <source>
        <dbReference type="EMBL" id="GME71846.1"/>
    </source>
</evidence>
<proteinExistence type="predicted"/>
<sequence>MTNIHTFGKKSRSSSNRRISSGDELNPFESAELYYGPKTDPSKTKPNPKNVAGRTRTLSAVMPKNFANNFLSFTSFTGNNDDDSFIEGNNNSKINLNNNSSKIGFELGAPSQKSKKNKDSIITHSYNDYSNGLVTSSEDETDDLNEPHNDDDNEESDFDDDEVDPLAGDHGISPYNSTSSLAISKANIEANLEDNNNIPFPRELTSPPGSDPNSNSSLNVNISSKSNPLSVGSRLRRRASADGVSTKNFKRFFISDIDATLKELLDREDTDQNCQITIEDTGPKFLKLGTANSNGFNQYDIRGTYRLSNLLQELTIAKRMGRKQMILDEARLTENPVERLKRLIKTRQNSQEFMFHLMKMINLNFSLQFQNLILNII</sequence>
<dbReference type="Pfam" id="PF07492">
    <property type="entry name" value="Trehalase_Ca-bi"/>
    <property type="match status" value="1"/>
</dbReference>
<dbReference type="GO" id="GO:0004555">
    <property type="term" value="F:alpha,alpha-trehalase activity"/>
    <property type="evidence" value="ECO:0007669"/>
    <property type="project" value="InterPro"/>
</dbReference>
<evidence type="ECO:0000259" key="2">
    <source>
        <dbReference type="Pfam" id="PF07492"/>
    </source>
</evidence>
<organism evidence="3 4">
    <name type="scientific">Candida boidinii</name>
    <name type="common">Yeast</name>
    <dbReference type="NCBI Taxonomy" id="5477"/>
    <lineage>
        <taxon>Eukaryota</taxon>
        <taxon>Fungi</taxon>
        <taxon>Dikarya</taxon>
        <taxon>Ascomycota</taxon>
        <taxon>Saccharomycotina</taxon>
        <taxon>Pichiomycetes</taxon>
        <taxon>Pichiales</taxon>
        <taxon>Pichiaceae</taxon>
        <taxon>Ogataea</taxon>
        <taxon>Ogataea/Candida clade</taxon>
    </lineage>
</organism>
<evidence type="ECO:0000313" key="4">
    <source>
        <dbReference type="Proteomes" id="UP001165120"/>
    </source>
</evidence>
<accession>A0A9W6WGW1</accession>
<dbReference type="EMBL" id="BSXN01001155">
    <property type="protein sequence ID" value="GME71846.1"/>
    <property type="molecule type" value="Genomic_DNA"/>
</dbReference>
<keyword evidence="4" id="KW-1185">Reference proteome</keyword>
<feature type="domain" description="Neutral trehalase Ca2+ binding" evidence="2">
    <location>
        <begin position="261"/>
        <end position="290"/>
    </location>
</feature>
<feature type="region of interest" description="Disordered" evidence="1">
    <location>
        <begin position="1"/>
        <end position="51"/>
    </location>
</feature>
<dbReference type="Proteomes" id="UP001165120">
    <property type="component" value="Unassembled WGS sequence"/>
</dbReference>
<protein>
    <submittedName>
        <fullName evidence="3">Unnamed protein product</fullName>
    </submittedName>
</protein>
<reference evidence="3" key="1">
    <citation type="submission" date="2023-04" db="EMBL/GenBank/DDBJ databases">
        <title>Candida boidinii NBRC 10035.</title>
        <authorList>
            <person name="Ichikawa N."/>
            <person name="Sato H."/>
            <person name="Tonouchi N."/>
        </authorList>
    </citation>
    <scope>NUCLEOTIDE SEQUENCE</scope>
    <source>
        <strain evidence="3">NBRC 10035</strain>
    </source>
</reference>
<evidence type="ECO:0000256" key="1">
    <source>
        <dbReference type="SAM" id="MobiDB-lite"/>
    </source>
</evidence>
<dbReference type="GO" id="GO:0005737">
    <property type="term" value="C:cytoplasm"/>
    <property type="evidence" value="ECO:0007669"/>
    <property type="project" value="InterPro"/>
</dbReference>
<comment type="caution">
    <text evidence="3">The sequence shown here is derived from an EMBL/GenBank/DDBJ whole genome shotgun (WGS) entry which is preliminary data.</text>
</comment>